<gene>
    <name evidence="1" type="ORF">UPYG_G00155990</name>
</gene>
<comment type="caution">
    <text evidence="1">The sequence shown here is derived from an EMBL/GenBank/DDBJ whole genome shotgun (WGS) entry which is preliminary data.</text>
</comment>
<accession>A0ABD0WY76</accession>
<proteinExistence type="predicted"/>
<protein>
    <submittedName>
        <fullName evidence="1">Uncharacterized protein</fullName>
    </submittedName>
</protein>
<dbReference type="EMBL" id="JAGEUA010000004">
    <property type="protein sequence ID" value="KAL0985366.1"/>
    <property type="molecule type" value="Genomic_DNA"/>
</dbReference>
<sequence length="94" mass="10311">MQRPAGGWCVRCICRSPRPSFTLGFPSCKYKGTLSQFHSRARAQLCAPADAKASPFQPTVTCFNTSRTVTGRPAVKVKYDGREWTGRSGNLPTT</sequence>
<name>A0ABD0WY76_UMBPY</name>
<keyword evidence="2" id="KW-1185">Reference proteome</keyword>
<dbReference type="AlphaFoldDB" id="A0ABD0WY76"/>
<reference evidence="1 2" key="1">
    <citation type="submission" date="2024-06" db="EMBL/GenBank/DDBJ databases">
        <authorList>
            <person name="Pan Q."/>
            <person name="Wen M."/>
            <person name="Jouanno E."/>
            <person name="Zahm M."/>
            <person name="Klopp C."/>
            <person name="Cabau C."/>
            <person name="Louis A."/>
            <person name="Berthelot C."/>
            <person name="Parey E."/>
            <person name="Roest Crollius H."/>
            <person name="Montfort J."/>
            <person name="Robinson-Rechavi M."/>
            <person name="Bouchez O."/>
            <person name="Lampietro C."/>
            <person name="Lopez Roques C."/>
            <person name="Donnadieu C."/>
            <person name="Postlethwait J."/>
            <person name="Bobe J."/>
            <person name="Verreycken H."/>
            <person name="Guiguen Y."/>
        </authorList>
    </citation>
    <scope>NUCLEOTIDE SEQUENCE [LARGE SCALE GENOMIC DNA]</scope>
    <source>
        <strain evidence="1">Up_M1</strain>
        <tissue evidence="1">Testis</tissue>
    </source>
</reference>
<dbReference type="Proteomes" id="UP001557470">
    <property type="component" value="Unassembled WGS sequence"/>
</dbReference>
<evidence type="ECO:0000313" key="1">
    <source>
        <dbReference type="EMBL" id="KAL0985366.1"/>
    </source>
</evidence>
<organism evidence="1 2">
    <name type="scientific">Umbra pygmaea</name>
    <name type="common">Eastern mudminnow</name>
    <dbReference type="NCBI Taxonomy" id="75934"/>
    <lineage>
        <taxon>Eukaryota</taxon>
        <taxon>Metazoa</taxon>
        <taxon>Chordata</taxon>
        <taxon>Craniata</taxon>
        <taxon>Vertebrata</taxon>
        <taxon>Euteleostomi</taxon>
        <taxon>Actinopterygii</taxon>
        <taxon>Neopterygii</taxon>
        <taxon>Teleostei</taxon>
        <taxon>Protacanthopterygii</taxon>
        <taxon>Esociformes</taxon>
        <taxon>Umbridae</taxon>
        <taxon>Umbra</taxon>
    </lineage>
</organism>
<evidence type="ECO:0000313" key="2">
    <source>
        <dbReference type="Proteomes" id="UP001557470"/>
    </source>
</evidence>